<reference evidence="8" key="1">
    <citation type="submission" date="2020-08" db="EMBL/GenBank/DDBJ databases">
        <title>Multicomponent nature underlies the extraordinary mechanical properties of spider dragline silk.</title>
        <authorList>
            <person name="Kono N."/>
            <person name="Nakamura H."/>
            <person name="Mori M."/>
            <person name="Yoshida Y."/>
            <person name="Ohtoshi R."/>
            <person name="Malay A.D."/>
            <person name="Moran D.A.P."/>
            <person name="Tomita M."/>
            <person name="Numata K."/>
            <person name="Arakawa K."/>
        </authorList>
    </citation>
    <scope>NUCLEOTIDE SEQUENCE</scope>
</reference>
<keyword evidence="9" id="KW-1185">Reference proteome</keyword>
<keyword evidence="5" id="KW-0862">Zinc</keyword>
<dbReference type="Pfam" id="PF01771">
    <property type="entry name" value="Viral_alk_exo"/>
    <property type="match status" value="1"/>
</dbReference>
<keyword evidence="4" id="KW-0269">Exonuclease</keyword>
<sequence>MYFPIMSSGYYMELDETAKARYDEKLSCNGNKLPDPFDQTSCNGIVHSGHCTCMAGLGEVCSHVAALLFAVEMANNKERPAPTSVACMWNKTSKKVDPVQVSAINFSRKRKCKQKVFKKSKLPSEEAYKTFLEAIKEHNPDAPYLEDLTDEEETSSASETEHQEENHLPNLIELLRTKFSGMLKHVRADDSIHSMLLDCSLSHETIQNIELSTRDKASSAMWNHQRKRRVTSSLFGKILRCKTGQKGLVNQIFGKSFSNAAIDWGKNQEAVAKQQFLTYLSDQHVNGILLPCGLLVDKENIFLGATPDGLVMCDCCETALLEIKCPARGKGLVVEQIPRKNFFLDSQFKKKSCIF</sequence>
<evidence type="ECO:0000256" key="3">
    <source>
        <dbReference type="ARBA" id="ARBA00022801"/>
    </source>
</evidence>
<dbReference type="Gene3D" id="3.90.320.10">
    <property type="match status" value="1"/>
</dbReference>
<gene>
    <name evidence="8" type="ORF">TNCV_4128271</name>
</gene>
<dbReference type="InterPro" id="IPR011604">
    <property type="entry name" value="PDDEXK-like_dom_sf"/>
</dbReference>
<proteinExistence type="predicted"/>
<feature type="region of interest" description="Disordered" evidence="6">
    <location>
        <begin position="142"/>
        <end position="167"/>
    </location>
</feature>
<dbReference type="AlphaFoldDB" id="A0A8X6SXZ5"/>
<keyword evidence="2" id="KW-0255">Endonuclease</keyword>
<dbReference type="GO" id="GO:0004527">
    <property type="term" value="F:exonuclease activity"/>
    <property type="evidence" value="ECO:0007669"/>
    <property type="project" value="UniProtKB-KW"/>
</dbReference>
<dbReference type="InterPro" id="IPR011335">
    <property type="entry name" value="Restrct_endonuc-II-like"/>
</dbReference>
<dbReference type="CDD" id="cd22343">
    <property type="entry name" value="PDDEXK_lambda_exonuclease-like"/>
    <property type="match status" value="1"/>
</dbReference>
<dbReference type="GO" id="GO:0004519">
    <property type="term" value="F:endonuclease activity"/>
    <property type="evidence" value="ECO:0007669"/>
    <property type="project" value="UniProtKB-KW"/>
</dbReference>
<keyword evidence="5" id="KW-0479">Metal-binding</keyword>
<evidence type="ECO:0000313" key="9">
    <source>
        <dbReference type="Proteomes" id="UP000887159"/>
    </source>
</evidence>
<evidence type="ECO:0000313" key="8">
    <source>
        <dbReference type="EMBL" id="GFY19440.1"/>
    </source>
</evidence>
<evidence type="ECO:0000256" key="5">
    <source>
        <dbReference type="PROSITE-ProRule" id="PRU00325"/>
    </source>
</evidence>
<dbReference type="EMBL" id="BMAU01021352">
    <property type="protein sequence ID" value="GFY19440.1"/>
    <property type="molecule type" value="Genomic_DNA"/>
</dbReference>
<dbReference type="SUPFAM" id="SSF52980">
    <property type="entry name" value="Restriction endonuclease-like"/>
    <property type="match status" value="1"/>
</dbReference>
<keyword evidence="1" id="KW-0540">Nuclease</keyword>
<dbReference type="GO" id="GO:0008270">
    <property type="term" value="F:zinc ion binding"/>
    <property type="evidence" value="ECO:0007669"/>
    <property type="project" value="UniProtKB-KW"/>
</dbReference>
<keyword evidence="5" id="KW-0863">Zinc-finger</keyword>
<dbReference type="InterPro" id="IPR034720">
    <property type="entry name" value="Viral_alk_exo"/>
</dbReference>
<protein>
    <recommendedName>
        <fullName evidence="7">SWIM-type domain-containing protein</fullName>
    </recommendedName>
</protein>
<feature type="domain" description="SWIM-type" evidence="7">
    <location>
        <begin position="22"/>
        <end position="72"/>
    </location>
</feature>
<organism evidence="8 9">
    <name type="scientific">Trichonephila clavipes</name>
    <name type="common">Golden silk orbweaver</name>
    <name type="synonym">Nephila clavipes</name>
    <dbReference type="NCBI Taxonomy" id="2585209"/>
    <lineage>
        <taxon>Eukaryota</taxon>
        <taxon>Metazoa</taxon>
        <taxon>Ecdysozoa</taxon>
        <taxon>Arthropoda</taxon>
        <taxon>Chelicerata</taxon>
        <taxon>Arachnida</taxon>
        <taxon>Araneae</taxon>
        <taxon>Araneomorphae</taxon>
        <taxon>Entelegynae</taxon>
        <taxon>Araneoidea</taxon>
        <taxon>Nephilidae</taxon>
        <taxon>Trichonephila</taxon>
    </lineage>
</organism>
<dbReference type="GO" id="GO:0006281">
    <property type="term" value="P:DNA repair"/>
    <property type="evidence" value="ECO:0007669"/>
    <property type="project" value="UniProtKB-ARBA"/>
</dbReference>
<evidence type="ECO:0000256" key="2">
    <source>
        <dbReference type="ARBA" id="ARBA00022759"/>
    </source>
</evidence>
<evidence type="ECO:0000256" key="6">
    <source>
        <dbReference type="SAM" id="MobiDB-lite"/>
    </source>
</evidence>
<comment type="caution">
    <text evidence="8">The sequence shown here is derived from an EMBL/GenBank/DDBJ whole genome shotgun (WGS) entry which is preliminary data.</text>
</comment>
<dbReference type="PANTHER" id="PTHR47526:SF3">
    <property type="entry name" value="PHD-TYPE DOMAIN-CONTAINING PROTEIN"/>
    <property type="match status" value="1"/>
</dbReference>
<evidence type="ECO:0000256" key="4">
    <source>
        <dbReference type="ARBA" id="ARBA00022839"/>
    </source>
</evidence>
<evidence type="ECO:0000259" key="7">
    <source>
        <dbReference type="PROSITE" id="PS50966"/>
    </source>
</evidence>
<dbReference type="Proteomes" id="UP000887159">
    <property type="component" value="Unassembled WGS sequence"/>
</dbReference>
<name>A0A8X6SXZ5_TRICX</name>
<keyword evidence="3" id="KW-0378">Hydrolase</keyword>
<accession>A0A8X6SXZ5</accession>
<dbReference type="InterPro" id="IPR007527">
    <property type="entry name" value="Znf_SWIM"/>
</dbReference>
<dbReference type="PROSITE" id="PS50966">
    <property type="entry name" value="ZF_SWIM"/>
    <property type="match status" value="1"/>
</dbReference>
<dbReference type="PANTHER" id="PTHR47526">
    <property type="entry name" value="ATP-DEPENDENT DNA HELICASE"/>
    <property type="match status" value="1"/>
</dbReference>
<evidence type="ECO:0000256" key="1">
    <source>
        <dbReference type="ARBA" id="ARBA00022722"/>
    </source>
</evidence>